<evidence type="ECO:0000313" key="2">
    <source>
        <dbReference type="EMBL" id="JAB59422.1"/>
    </source>
</evidence>
<feature type="region of interest" description="Disordered" evidence="1">
    <location>
        <begin position="1"/>
        <end position="22"/>
    </location>
</feature>
<dbReference type="SUPFAM" id="SSF47781">
    <property type="entry name" value="RuvA domain 2-like"/>
    <property type="match status" value="2"/>
</dbReference>
<dbReference type="Gene3D" id="1.10.150.280">
    <property type="entry name" value="AF1531-like domain"/>
    <property type="match status" value="1"/>
</dbReference>
<dbReference type="InterPro" id="IPR051675">
    <property type="entry name" value="Endo/Exo/Phosphatase_dom_1"/>
</dbReference>
<dbReference type="InterPro" id="IPR010994">
    <property type="entry name" value="RuvA_2-like"/>
</dbReference>
<feature type="compositionally biased region" description="Basic residues" evidence="1">
    <location>
        <begin position="9"/>
        <end position="22"/>
    </location>
</feature>
<dbReference type="AlphaFoldDB" id="U5EZN7"/>
<accession>U5EZN7</accession>
<dbReference type="InterPro" id="IPR036691">
    <property type="entry name" value="Endo/exonu/phosph_ase_sf"/>
</dbReference>
<evidence type="ECO:0000256" key="1">
    <source>
        <dbReference type="SAM" id="MobiDB-lite"/>
    </source>
</evidence>
<dbReference type="SUPFAM" id="SSF56219">
    <property type="entry name" value="DNase I-like"/>
    <property type="match status" value="1"/>
</dbReference>
<dbReference type="GO" id="GO:0004527">
    <property type="term" value="F:exonuclease activity"/>
    <property type="evidence" value="ECO:0007669"/>
    <property type="project" value="UniProtKB-KW"/>
</dbReference>
<dbReference type="PANTHER" id="PTHR21180">
    <property type="entry name" value="ENDONUCLEASE/EXONUCLEASE/PHOSPHATASE FAMILY DOMAIN-CONTAINING PROTEIN 1"/>
    <property type="match status" value="1"/>
</dbReference>
<keyword evidence="2" id="KW-0378">Hydrolase</keyword>
<dbReference type="GO" id="GO:0004519">
    <property type="term" value="F:endonuclease activity"/>
    <property type="evidence" value="ECO:0007669"/>
    <property type="project" value="UniProtKB-KW"/>
</dbReference>
<dbReference type="Pfam" id="PF12836">
    <property type="entry name" value="HHH_3"/>
    <property type="match status" value="2"/>
</dbReference>
<proteinExistence type="evidence at transcript level"/>
<dbReference type="GO" id="GO:0005886">
    <property type="term" value="C:plasma membrane"/>
    <property type="evidence" value="ECO:0007669"/>
    <property type="project" value="TreeGrafter"/>
</dbReference>
<reference evidence="2" key="1">
    <citation type="journal article" date="2014" name="Insect Biochem. Mol. Biol.">
        <title>An insight into the sialome of the frog biting fly, Corethrella appendiculata.</title>
        <authorList>
            <person name="Ribeiro J.M.C."/>
            <person name="Chagas A.C."/>
            <person name="Pham V.M."/>
            <person name="Lounibos L.P."/>
            <person name="Calvo E."/>
        </authorList>
    </citation>
    <scope>NUCLEOTIDE SEQUENCE</scope>
    <source>
        <tissue evidence="2">Salivary glands</tissue>
    </source>
</reference>
<feature type="non-terminal residue" evidence="2">
    <location>
        <position position="1"/>
    </location>
</feature>
<dbReference type="EMBL" id="GANO01000449">
    <property type="protein sequence ID" value="JAB59422.1"/>
    <property type="molecule type" value="mRNA"/>
</dbReference>
<keyword evidence="2" id="KW-0255">Endonuclease</keyword>
<keyword evidence="2" id="KW-0269">Exonuclease</keyword>
<dbReference type="Gene3D" id="3.60.10.10">
    <property type="entry name" value="Endonuclease/exonuclease/phosphatase"/>
    <property type="match status" value="1"/>
</dbReference>
<protein>
    <submittedName>
        <fullName evidence="2">Putative endonuclease/exonuclease/phosphatase family domain-containing protein 1</fullName>
    </submittedName>
</protein>
<keyword evidence="2" id="KW-0540">Nuclease</keyword>
<organism evidence="2">
    <name type="scientific">Corethrella appendiculata</name>
    <dbReference type="NCBI Taxonomy" id="1370023"/>
    <lineage>
        <taxon>Eukaryota</taxon>
        <taxon>Metazoa</taxon>
        <taxon>Ecdysozoa</taxon>
        <taxon>Arthropoda</taxon>
        <taxon>Hexapoda</taxon>
        <taxon>Insecta</taxon>
        <taxon>Pterygota</taxon>
        <taxon>Neoptera</taxon>
        <taxon>Endopterygota</taxon>
        <taxon>Diptera</taxon>
        <taxon>Nematocera</taxon>
        <taxon>Culicoidea</taxon>
        <taxon>Chaoboridae</taxon>
        <taxon>Corethrella</taxon>
    </lineage>
</organism>
<name>U5EZN7_9DIPT</name>
<dbReference type="PANTHER" id="PTHR21180:SF32">
    <property type="entry name" value="ENDONUCLEASE_EXONUCLEASE_PHOSPHATASE FAMILY DOMAIN-CONTAINING PROTEIN 1"/>
    <property type="match status" value="1"/>
</dbReference>
<dbReference type="Gene3D" id="1.10.150.320">
    <property type="entry name" value="Photosystem II 12 kDa extrinsic protein"/>
    <property type="match status" value="1"/>
</dbReference>
<sequence>NSKLEQHQKYPKSPKRRFSTRSPLLRRRNKHKTNLSATFFIPNTTNIDTLNINTATVEQLMTLPGIDRHRAECITHHRAAIGGRFLRVDDLALVPGIGAEKLEKIRPEICIKRITNHQLMKGISTNSTCAATTSRTPSLDSILSAPPLSSSINHRERSLNINTATVFQLQQIQGMNQELAAKVVDYRNKKGNFKSLDDLIKVKGMSLPRLGALKPYLNLSIEDGLSHDGSLDSCETSKSKSIFYTTITPSSSTSSSDEHQQQEILSSKDNIISQESFSNDNEVQKPFTSDSRHRKSLSMPIKLNSNFSNSYKNVPTNDIFDLLSVFTHRPNYEEENYSYEHENIRICTWNLERFCHNKSSNLGIKEVICRTILENRLSLLTIQEVMDENSLENICNELNSPTLKRIIEWNNNSKQWKYFYYSHPLEKNCLNGLGFLYDSNTIDFVLQKSFAINLTTTTTMTIDTTIITPTAYLGCFQLGNWYFYILNIYLRFYNLEKFNDLLITIENELKLNDRKLKISDIFLVNGDFSGLINAQKTIIKNYFFTNTNNNNNNNNQINNNNFNLNNNNDNNKSILFKTTTNKLVNNSDNNDNGTNNNNSSNNKINENLSQLGFYSIFNMNSTSFTLNLNSSNSTVSDIIFLQTNFNEQIASSCNILCRENLQQKNTNKKQKSNLISSHLLTGNYGIITQGLSQMAIPYNWNWGGPVSSHCPLWIELFKYKKITTTTTATAKTNSNNLLNGLEENLKNNLKIENGNCDKLRNGSIVRTHL</sequence>